<proteinExistence type="inferred from homology"/>
<comment type="similarity">
    <text evidence="1">Belongs to the LytR/CpsA/Psr (LCP) family.</text>
</comment>
<feature type="region of interest" description="Disordered" evidence="2">
    <location>
        <begin position="360"/>
        <end position="410"/>
    </location>
</feature>
<organism evidence="4 5">
    <name type="scientific">Luteimicrobium subarcticum</name>
    <dbReference type="NCBI Taxonomy" id="620910"/>
    <lineage>
        <taxon>Bacteria</taxon>
        <taxon>Bacillati</taxon>
        <taxon>Actinomycetota</taxon>
        <taxon>Actinomycetes</taxon>
        <taxon>Micrococcales</taxon>
        <taxon>Luteimicrobium</taxon>
    </lineage>
</organism>
<sequence length="428" mass="44952">MLRGVAIAAVAVLATAGGVSYGLARHFQNNVDTQDVDWLKHPQHTAAAKAKAATPEDQAAGNALNILVLGSDWRGGSNDTVVKDQGAQGNAQRSDTAMVLHVSADRKRVEVVSIPRDSIVDIPACQLDSKNTASTNASSGDMFNNAFAYGWDVAKQHGWNDSKAFGAAAACTWQTVESLTGIELDDYVVLDFAGFTGMIDALGGVDVCVPEHVDSKKAGHLVLDAGWQNLDGKTAIKWARARYDIADGSDIARIGRQQALVGSVVNKFFAQNYLTSAPRMLSFVDAVTKSLHTSSDIGSIGYMTGLGFSLRHLDMSNVTFRTVPFYYYPVDSAHRGKVGWQTDRAAALWAKVAADKPIGDTASTASSKPTASRTASSGTTTTTAPTKKPAAATPKRVVTGMDSDPLAAGDLPTTAAQCDAAITAASQG</sequence>
<dbReference type="Gene3D" id="3.40.630.190">
    <property type="entry name" value="LCP protein"/>
    <property type="match status" value="1"/>
</dbReference>
<comment type="caution">
    <text evidence="4">The sequence shown here is derived from an EMBL/GenBank/DDBJ whole genome shotgun (WGS) entry which is preliminary data.</text>
</comment>
<evidence type="ECO:0000259" key="3">
    <source>
        <dbReference type="Pfam" id="PF03816"/>
    </source>
</evidence>
<dbReference type="Proteomes" id="UP000231586">
    <property type="component" value="Unassembled WGS sequence"/>
</dbReference>
<protein>
    <submittedName>
        <fullName evidence="4">LytR family transcriptional attenuator</fullName>
    </submittedName>
</protein>
<evidence type="ECO:0000313" key="4">
    <source>
        <dbReference type="EMBL" id="PJI94235.1"/>
    </source>
</evidence>
<dbReference type="PANTHER" id="PTHR33392:SF6">
    <property type="entry name" value="POLYISOPRENYL-TEICHOIC ACID--PEPTIDOGLYCAN TEICHOIC ACID TRANSFERASE TAGU"/>
    <property type="match status" value="1"/>
</dbReference>
<accession>A0A2M8WTG1</accession>
<evidence type="ECO:0000313" key="5">
    <source>
        <dbReference type="Proteomes" id="UP000231586"/>
    </source>
</evidence>
<dbReference type="Pfam" id="PF03816">
    <property type="entry name" value="LytR_cpsA_psr"/>
    <property type="match status" value="1"/>
</dbReference>
<name>A0A2M8WTG1_9MICO</name>
<dbReference type="AlphaFoldDB" id="A0A2M8WTG1"/>
<evidence type="ECO:0000256" key="2">
    <source>
        <dbReference type="SAM" id="MobiDB-lite"/>
    </source>
</evidence>
<reference evidence="4 5" key="1">
    <citation type="submission" date="2017-11" db="EMBL/GenBank/DDBJ databases">
        <title>Genomic Encyclopedia of Archaeal and Bacterial Type Strains, Phase II (KMG-II): From Individual Species to Whole Genera.</title>
        <authorList>
            <person name="Goeker M."/>
        </authorList>
    </citation>
    <scope>NUCLEOTIDE SEQUENCE [LARGE SCALE GENOMIC DNA]</scope>
    <source>
        <strain evidence="4 5">DSM 22413</strain>
    </source>
</reference>
<dbReference type="PANTHER" id="PTHR33392">
    <property type="entry name" value="POLYISOPRENYL-TEICHOIC ACID--PEPTIDOGLYCAN TEICHOIC ACID TRANSFERASE TAGU"/>
    <property type="match status" value="1"/>
</dbReference>
<dbReference type="NCBIfam" id="TIGR00350">
    <property type="entry name" value="lytR_cpsA_psr"/>
    <property type="match status" value="1"/>
</dbReference>
<dbReference type="EMBL" id="PGTZ01000007">
    <property type="protein sequence ID" value="PJI94235.1"/>
    <property type="molecule type" value="Genomic_DNA"/>
</dbReference>
<keyword evidence="5" id="KW-1185">Reference proteome</keyword>
<feature type="compositionally biased region" description="Low complexity" evidence="2">
    <location>
        <begin position="361"/>
        <end position="395"/>
    </location>
</feature>
<evidence type="ECO:0000256" key="1">
    <source>
        <dbReference type="ARBA" id="ARBA00006068"/>
    </source>
</evidence>
<dbReference type="InterPro" id="IPR004474">
    <property type="entry name" value="LytR_CpsA_psr"/>
</dbReference>
<feature type="domain" description="Cell envelope-related transcriptional attenuator" evidence="3">
    <location>
        <begin position="93"/>
        <end position="268"/>
    </location>
</feature>
<dbReference type="InterPro" id="IPR050922">
    <property type="entry name" value="LytR/CpsA/Psr_CW_biosynth"/>
</dbReference>
<gene>
    <name evidence="4" type="ORF">CLV34_1723</name>
</gene>